<protein>
    <submittedName>
        <fullName evidence="6">LysR family glycine cleavage system transcriptional activator</fullName>
    </submittedName>
</protein>
<dbReference type="Pfam" id="PF00126">
    <property type="entry name" value="HTH_1"/>
    <property type="match status" value="1"/>
</dbReference>
<evidence type="ECO:0000256" key="1">
    <source>
        <dbReference type="ARBA" id="ARBA00009437"/>
    </source>
</evidence>
<dbReference type="PRINTS" id="PR00039">
    <property type="entry name" value="HTHLYSR"/>
</dbReference>
<dbReference type="InterPro" id="IPR000847">
    <property type="entry name" value="LysR_HTH_N"/>
</dbReference>
<dbReference type="PROSITE" id="PS50931">
    <property type="entry name" value="HTH_LYSR"/>
    <property type="match status" value="1"/>
</dbReference>
<comment type="caution">
    <text evidence="6">The sequence shown here is derived from an EMBL/GenBank/DDBJ whole genome shotgun (WGS) entry which is preliminary data.</text>
</comment>
<dbReference type="OrthoDB" id="9771171at2"/>
<evidence type="ECO:0000256" key="4">
    <source>
        <dbReference type="ARBA" id="ARBA00023163"/>
    </source>
</evidence>
<dbReference type="InterPro" id="IPR058163">
    <property type="entry name" value="LysR-type_TF_proteobact-type"/>
</dbReference>
<dbReference type="InterPro" id="IPR036390">
    <property type="entry name" value="WH_DNA-bd_sf"/>
</dbReference>
<dbReference type="InterPro" id="IPR036388">
    <property type="entry name" value="WH-like_DNA-bd_sf"/>
</dbReference>
<dbReference type="GO" id="GO:0006351">
    <property type="term" value="P:DNA-templated transcription"/>
    <property type="evidence" value="ECO:0007669"/>
    <property type="project" value="TreeGrafter"/>
</dbReference>
<dbReference type="FunFam" id="1.10.10.10:FF:000038">
    <property type="entry name" value="Glycine cleavage system transcriptional activator"/>
    <property type="match status" value="1"/>
</dbReference>
<evidence type="ECO:0000313" key="7">
    <source>
        <dbReference type="Proteomes" id="UP000294887"/>
    </source>
</evidence>
<accession>A0A4R1FB23</accession>
<dbReference type="Gene3D" id="3.40.190.10">
    <property type="entry name" value="Periplasmic binding protein-like II"/>
    <property type="match status" value="2"/>
</dbReference>
<name>A0A4R1FB23_9GAMM</name>
<keyword evidence="4" id="KW-0804">Transcription</keyword>
<dbReference type="Pfam" id="PF03466">
    <property type="entry name" value="LysR_substrate"/>
    <property type="match status" value="1"/>
</dbReference>
<dbReference type="EMBL" id="SMFQ01000002">
    <property type="protein sequence ID" value="TCJ89148.1"/>
    <property type="molecule type" value="Genomic_DNA"/>
</dbReference>
<keyword evidence="7" id="KW-1185">Reference proteome</keyword>
<keyword evidence="2" id="KW-0805">Transcription regulation</keyword>
<reference evidence="6 7" key="1">
    <citation type="submission" date="2019-03" db="EMBL/GenBank/DDBJ databases">
        <title>Genomic Encyclopedia of Type Strains, Phase IV (KMG-IV): sequencing the most valuable type-strain genomes for metagenomic binning, comparative biology and taxonomic classification.</title>
        <authorList>
            <person name="Goeker M."/>
        </authorList>
    </citation>
    <scope>NUCLEOTIDE SEQUENCE [LARGE SCALE GENOMIC DNA]</scope>
    <source>
        <strain evidence="6 7">DSM 24830</strain>
    </source>
</reference>
<evidence type="ECO:0000256" key="2">
    <source>
        <dbReference type="ARBA" id="ARBA00023015"/>
    </source>
</evidence>
<dbReference type="AlphaFoldDB" id="A0A4R1FB23"/>
<dbReference type="InterPro" id="IPR005119">
    <property type="entry name" value="LysR_subst-bd"/>
</dbReference>
<dbReference type="PANTHER" id="PTHR30537:SF26">
    <property type="entry name" value="GLYCINE CLEAVAGE SYSTEM TRANSCRIPTIONAL ACTIVATOR"/>
    <property type="match status" value="1"/>
</dbReference>
<organism evidence="6 7">
    <name type="scientific">Cocleimonas flava</name>
    <dbReference type="NCBI Taxonomy" id="634765"/>
    <lineage>
        <taxon>Bacteria</taxon>
        <taxon>Pseudomonadati</taxon>
        <taxon>Pseudomonadota</taxon>
        <taxon>Gammaproteobacteria</taxon>
        <taxon>Thiotrichales</taxon>
        <taxon>Thiotrichaceae</taxon>
        <taxon>Cocleimonas</taxon>
    </lineage>
</organism>
<dbReference type="Proteomes" id="UP000294887">
    <property type="component" value="Unassembled WGS sequence"/>
</dbReference>
<dbReference type="Gene3D" id="1.10.10.10">
    <property type="entry name" value="Winged helix-like DNA-binding domain superfamily/Winged helix DNA-binding domain"/>
    <property type="match status" value="1"/>
</dbReference>
<comment type="similarity">
    <text evidence="1">Belongs to the LysR transcriptional regulatory family.</text>
</comment>
<evidence type="ECO:0000259" key="5">
    <source>
        <dbReference type="PROSITE" id="PS50931"/>
    </source>
</evidence>
<proteinExistence type="inferred from homology"/>
<keyword evidence="3" id="KW-0238">DNA-binding</keyword>
<dbReference type="SUPFAM" id="SSF46785">
    <property type="entry name" value="Winged helix' DNA-binding domain"/>
    <property type="match status" value="1"/>
</dbReference>
<feature type="domain" description="HTH lysR-type" evidence="5">
    <location>
        <begin position="6"/>
        <end position="63"/>
    </location>
</feature>
<evidence type="ECO:0000256" key="3">
    <source>
        <dbReference type="ARBA" id="ARBA00023125"/>
    </source>
</evidence>
<dbReference type="GO" id="GO:0043565">
    <property type="term" value="F:sequence-specific DNA binding"/>
    <property type="evidence" value="ECO:0007669"/>
    <property type="project" value="TreeGrafter"/>
</dbReference>
<dbReference type="RefSeq" id="WP_131904797.1">
    <property type="nucleotide sequence ID" value="NZ_BAAAFU010000008.1"/>
</dbReference>
<dbReference type="PANTHER" id="PTHR30537">
    <property type="entry name" value="HTH-TYPE TRANSCRIPTIONAL REGULATOR"/>
    <property type="match status" value="1"/>
</dbReference>
<sequence>MKHSLPSLDSLKVFESAARHLSFSIAANELCVTKGAVSYQIRKLEEELQSSLFKRSVRQVYLTDTGQALYLTTKKIFEDLENSLSRIQEGKQEANVSIAATTYVAARWLSARIGRFNDEYPDINFLLQHSVNSVDFKLDEVDLAILWGPCKGKLDRNRFAEIPMSLFPVISPKLLDTHKLSQQTEISMDAIVQGALSNIPLLCEDSKQDQWQEWLKANNTAGPDLKLNNPRRVISDANVRVQAAVDGQGLILADDLMLNELNNRLLVAPFKEQLTGYGYAFYSSPTRIYGDNTITFKHWMMQRIQ</sequence>
<gene>
    <name evidence="6" type="ORF">EV695_1009</name>
</gene>
<evidence type="ECO:0000313" key="6">
    <source>
        <dbReference type="EMBL" id="TCJ89148.1"/>
    </source>
</evidence>
<dbReference type="SUPFAM" id="SSF53850">
    <property type="entry name" value="Periplasmic binding protein-like II"/>
    <property type="match status" value="1"/>
</dbReference>
<dbReference type="GO" id="GO:0003700">
    <property type="term" value="F:DNA-binding transcription factor activity"/>
    <property type="evidence" value="ECO:0007669"/>
    <property type="project" value="InterPro"/>
</dbReference>